<reference evidence="1" key="1">
    <citation type="submission" date="2020-12" db="EMBL/GenBank/DDBJ databases">
        <title>Genome sequencing of genetic groups of Flavobacterium columnare.</title>
        <authorList>
            <person name="Waldbieser G.C."/>
            <person name="Griffin M.J."/>
            <person name="LaFrentz B.R."/>
        </authorList>
    </citation>
    <scope>NUCLEOTIDE SEQUENCE</scope>
    <source>
        <strain evidence="1">90-106</strain>
    </source>
</reference>
<evidence type="ECO:0000313" key="1">
    <source>
        <dbReference type="EMBL" id="QYS87941.1"/>
    </source>
</evidence>
<dbReference type="EMBL" id="CP067378">
    <property type="protein sequence ID" value="QYS87941.1"/>
    <property type="molecule type" value="Genomic_DNA"/>
</dbReference>
<gene>
    <name evidence="1" type="ORF">JJC05_08475</name>
</gene>
<sequence length="75" mass="8023">MPQAIIVPAQLQVLTNITPATCTTGAIVSVTATGGTPAYQYQLETTTGVPIISYQPNNKFNNVALRYLCSCCKRC</sequence>
<dbReference type="Proteomes" id="UP000824721">
    <property type="component" value="Chromosome"/>
</dbReference>
<accession>A0A8G0KPX5</accession>
<proteinExistence type="predicted"/>
<dbReference type="KEGG" id="fdv:JJC05_08475"/>
<protein>
    <submittedName>
        <fullName evidence="1">Uncharacterized protein</fullName>
    </submittedName>
</protein>
<name>A0A8G0KPX5_9FLAO</name>
<organism evidence="1">
    <name type="scientific">Flavobacterium columnare</name>
    <dbReference type="NCBI Taxonomy" id="996"/>
    <lineage>
        <taxon>Bacteria</taxon>
        <taxon>Pseudomonadati</taxon>
        <taxon>Bacteroidota</taxon>
        <taxon>Flavobacteriia</taxon>
        <taxon>Flavobacteriales</taxon>
        <taxon>Flavobacteriaceae</taxon>
        <taxon>Flavobacterium</taxon>
    </lineage>
</organism>
<dbReference type="AlphaFoldDB" id="A0A8G0KPX5"/>